<dbReference type="GO" id="GO:0005524">
    <property type="term" value="F:ATP binding"/>
    <property type="evidence" value="ECO:0007669"/>
    <property type="project" value="UniProtKB-KW"/>
</dbReference>
<dbReference type="OrthoDB" id="5295945at2"/>
<evidence type="ECO:0000256" key="4">
    <source>
        <dbReference type="ARBA" id="ARBA00022642"/>
    </source>
</evidence>
<evidence type="ECO:0000256" key="1">
    <source>
        <dbReference type="ARBA" id="ARBA00002324"/>
    </source>
</evidence>
<keyword evidence="8 11" id="KW-0067">ATP-binding</keyword>
<dbReference type="InterPro" id="IPR004821">
    <property type="entry name" value="Cyt_trans-like"/>
</dbReference>
<dbReference type="PANTHER" id="PTHR39321:SF3">
    <property type="entry name" value="PHOSPHOPANTETHEINE ADENYLYLTRANSFERASE"/>
    <property type="match status" value="1"/>
</dbReference>
<proteinExistence type="inferred from homology"/>
<evidence type="ECO:0000256" key="5">
    <source>
        <dbReference type="ARBA" id="ARBA00022679"/>
    </source>
</evidence>
<keyword evidence="5 11" id="KW-0808">Transferase</keyword>
<evidence type="ECO:0000313" key="14">
    <source>
        <dbReference type="Proteomes" id="UP000309215"/>
    </source>
</evidence>
<evidence type="ECO:0000256" key="8">
    <source>
        <dbReference type="ARBA" id="ARBA00022840"/>
    </source>
</evidence>
<comment type="caution">
    <text evidence="13">The sequence shown here is derived from an EMBL/GenBank/DDBJ whole genome shotgun (WGS) entry which is preliminary data.</text>
</comment>
<keyword evidence="7 11" id="KW-0547">Nucleotide-binding</keyword>
<dbReference type="GO" id="GO:0009435">
    <property type="term" value="P:NAD+ biosynthetic process"/>
    <property type="evidence" value="ECO:0007669"/>
    <property type="project" value="UniProtKB-UniRule"/>
</dbReference>
<comment type="pathway">
    <text evidence="2 11">Cofactor biosynthesis; NAD(+) biosynthesis; deamido-NAD(+) from nicotinate D-ribonucleotide: step 1/1.</text>
</comment>
<comment type="function">
    <text evidence="1 11">Catalyzes the reversible adenylation of nicotinate mononucleotide (NaMN) to nicotinic acid adenine dinucleotide (NaAD).</text>
</comment>
<keyword evidence="4 11" id="KW-0662">Pyridine nucleotide biosynthesis</keyword>
<dbReference type="GO" id="GO:0004515">
    <property type="term" value="F:nicotinate-nucleotide adenylyltransferase activity"/>
    <property type="evidence" value="ECO:0007669"/>
    <property type="project" value="UniProtKB-UniRule"/>
</dbReference>
<evidence type="ECO:0000313" key="13">
    <source>
        <dbReference type="EMBL" id="TKD00790.1"/>
    </source>
</evidence>
<sequence length="200" mass="22036">MARATDERSAPAAASGHRVAVFGGSFNPPHVAHVLAAVYVLSTEPVDEVLVVPVYRHPFAKELAPFEDRLVMCRLAFAWIPRVRVSSVERELGGESLTLRTLEHLAAQHPDWSMRLLLGADVIADLSKWHRFDRIEAIAPPLFVGRAGVMAEGAPEPMLPKISSTEVRDAIGSGEIERVEKLVPREVLAYAAERGLYRRS</sequence>
<evidence type="ECO:0000256" key="10">
    <source>
        <dbReference type="ARBA" id="ARBA00048721"/>
    </source>
</evidence>
<evidence type="ECO:0000256" key="7">
    <source>
        <dbReference type="ARBA" id="ARBA00022741"/>
    </source>
</evidence>
<evidence type="ECO:0000259" key="12">
    <source>
        <dbReference type="Pfam" id="PF01467"/>
    </source>
</evidence>
<gene>
    <name evidence="11 13" type="primary">nadD</name>
    <name evidence="13" type="ORF">E8A74_33240</name>
</gene>
<comment type="catalytic activity">
    <reaction evidence="10 11">
        <text>nicotinate beta-D-ribonucleotide + ATP + H(+) = deamido-NAD(+) + diphosphate</text>
        <dbReference type="Rhea" id="RHEA:22860"/>
        <dbReference type="ChEBI" id="CHEBI:15378"/>
        <dbReference type="ChEBI" id="CHEBI:30616"/>
        <dbReference type="ChEBI" id="CHEBI:33019"/>
        <dbReference type="ChEBI" id="CHEBI:57502"/>
        <dbReference type="ChEBI" id="CHEBI:58437"/>
        <dbReference type="EC" id="2.7.7.18"/>
    </reaction>
</comment>
<dbReference type="Proteomes" id="UP000309215">
    <property type="component" value="Unassembled WGS sequence"/>
</dbReference>
<dbReference type="AlphaFoldDB" id="A0A4U1J154"/>
<dbReference type="UniPathway" id="UPA00253">
    <property type="reaction ID" value="UER00332"/>
</dbReference>
<evidence type="ECO:0000256" key="11">
    <source>
        <dbReference type="HAMAP-Rule" id="MF_00244"/>
    </source>
</evidence>
<dbReference type="NCBIfam" id="TIGR00482">
    <property type="entry name" value="nicotinate (nicotinamide) nucleotide adenylyltransferase"/>
    <property type="match status" value="1"/>
</dbReference>
<dbReference type="RefSeq" id="WP_136933143.1">
    <property type="nucleotide sequence ID" value="NZ_SSMQ01000044.1"/>
</dbReference>
<dbReference type="Gene3D" id="3.40.50.620">
    <property type="entry name" value="HUPs"/>
    <property type="match status" value="1"/>
</dbReference>
<name>A0A4U1J154_9BACT</name>
<dbReference type="EC" id="2.7.7.18" evidence="11"/>
<evidence type="ECO:0000256" key="9">
    <source>
        <dbReference type="ARBA" id="ARBA00023027"/>
    </source>
</evidence>
<organism evidence="13 14">
    <name type="scientific">Polyangium fumosum</name>
    <dbReference type="NCBI Taxonomy" id="889272"/>
    <lineage>
        <taxon>Bacteria</taxon>
        <taxon>Pseudomonadati</taxon>
        <taxon>Myxococcota</taxon>
        <taxon>Polyangia</taxon>
        <taxon>Polyangiales</taxon>
        <taxon>Polyangiaceae</taxon>
        <taxon>Polyangium</taxon>
    </lineage>
</organism>
<comment type="similarity">
    <text evidence="3 11">Belongs to the NadD family.</text>
</comment>
<feature type="domain" description="Cytidyltransferase-like" evidence="12">
    <location>
        <begin position="21"/>
        <end position="169"/>
    </location>
</feature>
<protein>
    <recommendedName>
        <fullName evidence="11">Probable nicotinate-nucleotide adenylyltransferase</fullName>
        <ecNumber evidence="11">2.7.7.18</ecNumber>
    </recommendedName>
    <alternativeName>
        <fullName evidence="11">Deamido-NAD(+) diphosphorylase</fullName>
    </alternativeName>
    <alternativeName>
        <fullName evidence="11">Deamido-NAD(+) pyrophosphorylase</fullName>
    </alternativeName>
    <alternativeName>
        <fullName evidence="11">Nicotinate mononucleotide adenylyltransferase</fullName>
        <shortName evidence="11">NaMN adenylyltransferase</shortName>
    </alternativeName>
</protein>
<dbReference type="EMBL" id="SSMQ01000044">
    <property type="protein sequence ID" value="TKD00790.1"/>
    <property type="molecule type" value="Genomic_DNA"/>
</dbReference>
<evidence type="ECO:0000256" key="6">
    <source>
        <dbReference type="ARBA" id="ARBA00022695"/>
    </source>
</evidence>
<dbReference type="SUPFAM" id="SSF52374">
    <property type="entry name" value="Nucleotidylyl transferase"/>
    <property type="match status" value="1"/>
</dbReference>
<dbReference type="CDD" id="cd02165">
    <property type="entry name" value="NMNAT"/>
    <property type="match status" value="1"/>
</dbReference>
<keyword evidence="14" id="KW-1185">Reference proteome</keyword>
<dbReference type="Pfam" id="PF01467">
    <property type="entry name" value="CTP_transf_like"/>
    <property type="match status" value="1"/>
</dbReference>
<dbReference type="InterPro" id="IPR005248">
    <property type="entry name" value="NadD/NMNAT"/>
</dbReference>
<dbReference type="PANTHER" id="PTHR39321">
    <property type="entry name" value="NICOTINATE-NUCLEOTIDE ADENYLYLTRANSFERASE-RELATED"/>
    <property type="match status" value="1"/>
</dbReference>
<evidence type="ECO:0000256" key="3">
    <source>
        <dbReference type="ARBA" id="ARBA00009014"/>
    </source>
</evidence>
<dbReference type="HAMAP" id="MF_00244">
    <property type="entry name" value="NaMN_adenylyltr"/>
    <property type="match status" value="1"/>
</dbReference>
<dbReference type="InterPro" id="IPR014729">
    <property type="entry name" value="Rossmann-like_a/b/a_fold"/>
</dbReference>
<keyword evidence="6 11" id="KW-0548">Nucleotidyltransferase</keyword>
<accession>A0A4U1J154</accession>
<keyword evidence="9 11" id="KW-0520">NAD</keyword>
<reference evidence="13 14" key="1">
    <citation type="submission" date="2019-04" db="EMBL/GenBank/DDBJ databases">
        <authorList>
            <person name="Li Y."/>
            <person name="Wang J."/>
        </authorList>
    </citation>
    <scope>NUCLEOTIDE SEQUENCE [LARGE SCALE GENOMIC DNA]</scope>
    <source>
        <strain evidence="13 14">DSM 14668</strain>
    </source>
</reference>
<evidence type="ECO:0000256" key="2">
    <source>
        <dbReference type="ARBA" id="ARBA00005019"/>
    </source>
</evidence>